<evidence type="ECO:0000256" key="6">
    <source>
        <dbReference type="ARBA" id="ARBA00023319"/>
    </source>
</evidence>
<evidence type="ECO:0000313" key="8">
    <source>
        <dbReference type="EMBL" id="KAJ7392169.1"/>
    </source>
</evidence>
<reference evidence="8" key="1">
    <citation type="submission" date="2023-01" db="EMBL/GenBank/DDBJ databases">
        <title>Genome assembly of the deep-sea coral Lophelia pertusa.</title>
        <authorList>
            <person name="Herrera S."/>
            <person name="Cordes E."/>
        </authorList>
    </citation>
    <scope>NUCLEOTIDE SEQUENCE</scope>
    <source>
        <strain evidence="8">USNM1676648</strain>
        <tissue evidence="8">Polyp</tissue>
    </source>
</reference>
<dbReference type="AlphaFoldDB" id="A0A9X0A5V6"/>
<dbReference type="Proteomes" id="UP001163046">
    <property type="component" value="Unassembled WGS sequence"/>
</dbReference>
<gene>
    <name evidence="8" type="ORF">OS493_013541</name>
</gene>
<organism evidence="8 9">
    <name type="scientific">Desmophyllum pertusum</name>
    <dbReference type="NCBI Taxonomy" id="174260"/>
    <lineage>
        <taxon>Eukaryota</taxon>
        <taxon>Metazoa</taxon>
        <taxon>Cnidaria</taxon>
        <taxon>Anthozoa</taxon>
        <taxon>Hexacorallia</taxon>
        <taxon>Scleractinia</taxon>
        <taxon>Caryophylliina</taxon>
        <taxon>Caryophylliidae</taxon>
        <taxon>Desmophyllum</taxon>
    </lineage>
</organism>
<proteinExistence type="predicted"/>
<evidence type="ECO:0000259" key="7">
    <source>
        <dbReference type="Pfam" id="PF25609"/>
    </source>
</evidence>
<evidence type="ECO:0000256" key="5">
    <source>
        <dbReference type="ARBA" id="ARBA00023180"/>
    </source>
</evidence>
<keyword evidence="5" id="KW-0325">Glycoprotein</keyword>
<evidence type="ECO:0000313" key="9">
    <source>
        <dbReference type="Proteomes" id="UP001163046"/>
    </source>
</evidence>
<keyword evidence="2" id="KW-0472">Membrane</keyword>
<accession>A0A9X0A5V6</accession>
<name>A0A9X0A5V6_9CNID</name>
<evidence type="ECO:0000256" key="4">
    <source>
        <dbReference type="ARBA" id="ARBA00023170"/>
    </source>
</evidence>
<evidence type="ECO:0000256" key="3">
    <source>
        <dbReference type="ARBA" id="ARBA00023157"/>
    </source>
</evidence>
<keyword evidence="4" id="KW-0675">Receptor</keyword>
<keyword evidence="3" id="KW-1015">Disulfide bond</keyword>
<keyword evidence="6" id="KW-0393">Immunoglobulin domain</keyword>
<evidence type="ECO:0000256" key="1">
    <source>
        <dbReference type="ARBA" id="ARBA00004479"/>
    </source>
</evidence>
<feature type="domain" description="Netrin receptor UNC5A-D-like N-terminal" evidence="7">
    <location>
        <begin position="34"/>
        <end position="126"/>
    </location>
</feature>
<comment type="subcellular location">
    <subcellularLocation>
        <location evidence="1">Membrane</location>
        <topology evidence="1">Single-pass type I membrane protein</topology>
    </subcellularLocation>
</comment>
<dbReference type="InterPro" id="IPR013783">
    <property type="entry name" value="Ig-like_fold"/>
</dbReference>
<dbReference type="Gene3D" id="2.60.40.10">
    <property type="entry name" value="Immunoglobulins"/>
    <property type="match status" value="1"/>
</dbReference>
<dbReference type="EMBL" id="MU825402">
    <property type="protein sequence ID" value="KAJ7392169.1"/>
    <property type="molecule type" value="Genomic_DNA"/>
</dbReference>
<sequence length="151" mass="16691">MESRVLPMLLTIVVSVSRCVWIKFGHIGSRHGVVKPEYVAEPDDKFVLPNSPAALLCEAKFVTKLKFNCSKGLVPKEIYNSEDENNATLVIAEISQVLFKSTRGSDVVCICVAIGYNGHILRSRAAKLLRKLVSTSISRGNRMISSAIWNK</sequence>
<protein>
    <recommendedName>
        <fullName evidence="7">Netrin receptor UNC5A-D-like N-terminal domain-containing protein</fullName>
    </recommendedName>
</protein>
<dbReference type="InterPro" id="IPR057755">
    <property type="entry name" value="UNC5A-D-like_N"/>
</dbReference>
<keyword evidence="9" id="KW-1185">Reference proteome</keyword>
<comment type="caution">
    <text evidence="8">The sequence shown here is derived from an EMBL/GenBank/DDBJ whole genome shotgun (WGS) entry which is preliminary data.</text>
</comment>
<dbReference type="Pfam" id="PF25609">
    <property type="entry name" value="Unc5_NetrinR_N"/>
    <property type="match status" value="1"/>
</dbReference>
<evidence type="ECO:0000256" key="2">
    <source>
        <dbReference type="ARBA" id="ARBA00023136"/>
    </source>
</evidence>